<keyword evidence="2" id="KW-0812">Transmembrane</keyword>
<dbReference type="RefSeq" id="WP_344431331.1">
    <property type="nucleotide sequence ID" value="NZ_BAAANN010000060.1"/>
</dbReference>
<accession>A0ABP5E7U2</accession>
<gene>
    <name evidence="3" type="ORF">GCM10009754_82630</name>
</gene>
<keyword evidence="4" id="KW-1185">Reference proteome</keyword>
<dbReference type="PANTHER" id="PTHR48098">
    <property type="entry name" value="ENTEROCHELIN ESTERASE-RELATED"/>
    <property type="match status" value="1"/>
</dbReference>
<dbReference type="Proteomes" id="UP001501116">
    <property type="component" value="Unassembled WGS sequence"/>
</dbReference>
<name>A0ABP5E7U2_9PSEU</name>
<keyword evidence="3" id="KW-0378">Hydrolase</keyword>
<dbReference type="InterPro" id="IPR000801">
    <property type="entry name" value="Esterase-like"/>
</dbReference>
<dbReference type="GO" id="GO:0016787">
    <property type="term" value="F:hydrolase activity"/>
    <property type="evidence" value="ECO:0007669"/>
    <property type="project" value="UniProtKB-KW"/>
</dbReference>
<dbReference type="InterPro" id="IPR050583">
    <property type="entry name" value="Mycobacterial_A85_antigen"/>
</dbReference>
<feature type="region of interest" description="Disordered" evidence="1">
    <location>
        <begin position="365"/>
        <end position="404"/>
    </location>
</feature>
<evidence type="ECO:0000256" key="2">
    <source>
        <dbReference type="SAM" id="Phobius"/>
    </source>
</evidence>
<dbReference type="InterPro" id="IPR029058">
    <property type="entry name" value="AB_hydrolase_fold"/>
</dbReference>
<keyword evidence="2" id="KW-0472">Membrane</keyword>
<feature type="transmembrane region" description="Helical" evidence="2">
    <location>
        <begin position="44"/>
        <end position="68"/>
    </location>
</feature>
<sequence>MHASSIRLDSSLGLIIVSVLALLAVIAVPWFWDKWRWKRTLRSASTVLAVLLVLMSSGLALNMIGGFFPTLGSLIGTSVNPGEGTNGEGGANGAGLGRLAEANYQRALQGKGSTVHMRVKGKRTGIDRDVNVYFPAAYADPAWQDRLFPVVEWFPNYPSGPEVAINTYKLPEALDAAISKGKLPPSVVIIPDPSGQPRINHDSQCVDAVNGGANDTYLSADVRQWAVQTLRVSPERRAWSLVGWSSGGYCAMNLAARHPQWYANVISISGYDKAQTGVETGGDLFKGRKDIGDANTVSRTLHQNPPALDILAIAGQREPDELAAIDTIKSALVSPTKLFTWTIPDAGHNVNTLKSQLGPVLSWLGQRSATPNPPPDPPVAGTGGVQPWALPNTGTNGALTGVEQ</sequence>
<dbReference type="SUPFAM" id="SSF53474">
    <property type="entry name" value="alpha/beta-Hydrolases"/>
    <property type="match status" value="1"/>
</dbReference>
<evidence type="ECO:0000313" key="3">
    <source>
        <dbReference type="EMBL" id="GAA1991506.1"/>
    </source>
</evidence>
<protein>
    <submittedName>
        <fullName evidence="3">Alpha/beta hydrolase-fold protein</fullName>
    </submittedName>
</protein>
<organism evidence="3 4">
    <name type="scientific">Amycolatopsis minnesotensis</name>
    <dbReference type="NCBI Taxonomy" id="337894"/>
    <lineage>
        <taxon>Bacteria</taxon>
        <taxon>Bacillati</taxon>
        <taxon>Actinomycetota</taxon>
        <taxon>Actinomycetes</taxon>
        <taxon>Pseudonocardiales</taxon>
        <taxon>Pseudonocardiaceae</taxon>
        <taxon>Amycolatopsis</taxon>
    </lineage>
</organism>
<reference evidence="4" key="1">
    <citation type="journal article" date="2019" name="Int. J. Syst. Evol. Microbiol.">
        <title>The Global Catalogue of Microorganisms (GCM) 10K type strain sequencing project: providing services to taxonomists for standard genome sequencing and annotation.</title>
        <authorList>
            <consortium name="The Broad Institute Genomics Platform"/>
            <consortium name="The Broad Institute Genome Sequencing Center for Infectious Disease"/>
            <person name="Wu L."/>
            <person name="Ma J."/>
        </authorList>
    </citation>
    <scope>NUCLEOTIDE SEQUENCE [LARGE SCALE GENOMIC DNA]</scope>
    <source>
        <strain evidence="4">JCM 14545</strain>
    </source>
</reference>
<evidence type="ECO:0000313" key="4">
    <source>
        <dbReference type="Proteomes" id="UP001501116"/>
    </source>
</evidence>
<keyword evidence="2" id="KW-1133">Transmembrane helix</keyword>
<dbReference type="Gene3D" id="3.40.50.1820">
    <property type="entry name" value="alpha/beta hydrolase"/>
    <property type="match status" value="1"/>
</dbReference>
<evidence type="ECO:0000256" key="1">
    <source>
        <dbReference type="SAM" id="MobiDB-lite"/>
    </source>
</evidence>
<feature type="compositionally biased region" description="Polar residues" evidence="1">
    <location>
        <begin position="392"/>
        <end position="404"/>
    </location>
</feature>
<comment type="caution">
    <text evidence="3">The sequence shown here is derived from an EMBL/GenBank/DDBJ whole genome shotgun (WGS) entry which is preliminary data.</text>
</comment>
<proteinExistence type="predicted"/>
<feature type="transmembrane region" description="Helical" evidence="2">
    <location>
        <begin position="12"/>
        <end position="32"/>
    </location>
</feature>
<dbReference type="PANTHER" id="PTHR48098:SF1">
    <property type="entry name" value="DIACYLGLYCEROL ACYLTRANSFERASE_MYCOLYLTRANSFERASE AG85A"/>
    <property type="match status" value="1"/>
</dbReference>
<dbReference type="EMBL" id="BAAANN010000060">
    <property type="protein sequence ID" value="GAA1991506.1"/>
    <property type="molecule type" value="Genomic_DNA"/>
</dbReference>
<dbReference type="Pfam" id="PF00756">
    <property type="entry name" value="Esterase"/>
    <property type="match status" value="1"/>
</dbReference>